<dbReference type="Gene3D" id="3.40.50.1980">
    <property type="entry name" value="Nitrogenase molybdenum iron protein domain"/>
    <property type="match status" value="2"/>
</dbReference>
<reference evidence="2 3" key="1">
    <citation type="submission" date="2015-07" db="EMBL/GenBank/DDBJ databases">
        <authorList>
            <person name="Kim K.M."/>
        </authorList>
    </citation>
    <scope>NUCLEOTIDE SEQUENCE [LARGE SCALE GENOMIC DNA]</scope>
    <source>
        <strain evidence="2 3">KCTC 12363</strain>
    </source>
</reference>
<evidence type="ECO:0000313" key="3">
    <source>
        <dbReference type="Proteomes" id="UP000036520"/>
    </source>
</evidence>
<evidence type="ECO:0000313" key="2">
    <source>
        <dbReference type="EMBL" id="AKP51601.1"/>
    </source>
</evidence>
<dbReference type="PROSITE" id="PS51257">
    <property type="entry name" value="PROKAR_LIPOPROTEIN"/>
    <property type="match status" value="1"/>
</dbReference>
<proteinExistence type="predicted"/>
<dbReference type="Proteomes" id="UP000036520">
    <property type="component" value="Chromosome"/>
</dbReference>
<dbReference type="PANTHER" id="PTHR30535">
    <property type="entry name" value="VITAMIN B12-BINDING PROTEIN"/>
    <property type="match status" value="1"/>
</dbReference>
<accession>A0A0H4PAY8</accession>
<dbReference type="PANTHER" id="PTHR30535:SF4">
    <property type="entry name" value="HEMIN-BINDING PERIPLASMIC PROTEIN HMUT"/>
    <property type="match status" value="1"/>
</dbReference>
<keyword evidence="3" id="KW-1185">Reference proteome</keyword>
<evidence type="ECO:0000259" key="1">
    <source>
        <dbReference type="PROSITE" id="PS50983"/>
    </source>
</evidence>
<dbReference type="Pfam" id="PF01497">
    <property type="entry name" value="Peripla_BP_2"/>
    <property type="match status" value="1"/>
</dbReference>
<dbReference type="InterPro" id="IPR050902">
    <property type="entry name" value="ABC_Transporter_SBP"/>
</dbReference>
<protein>
    <submittedName>
        <fullName evidence="2">ABC-type transporter, periplasmic subunit</fullName>
    </submittedName>
</protein>
<dbReference type="AlphaFoldDB" id="A0A0H4PAY8"/>
<dbReference type="InterPro" id="IPR002491">
    <property type="entry name" value="ABC_transptr_periplasmic_BD"/>
</dbReference>
<organism evidence="2 3">
    <name type="scientific">Cyclobacterium amurskyense</name>
    <dbReference type="NCBI Taxonomy" id="320787"/>
    <lineage>
        <taxon>Bacteria</taxon>
        <taxon>Pseudomonadati</taxon>
        <taxon>Bacteroidota</taxon>
        <taxon>Cytophagia</taxon>
        <taxon>Cytophagales</taxon>
        <taxon>Cyclobacteriaceae</taxon>
        <taxon>Cyclobacterium</taxon>
    </lineage>
</organism>
<feature type="domain" description="Fe/B12 periplasmic-binding" evidence="1">
    <location>
        <begin position="34"/>
        <end position="288"/>
    </location>
</feature>
<dbReference type="EMBL" id="CP012040">
    <property type="protein sequence ID" value="AKP51601.1"/>
    <property type="molecule type" value="Genomic_DNA"/>
</dbReference>
<dbReference type="OrthoDB" id="9797736at2"/>
<dbReference type="RefSeq" id="WP_048641918.1">
    <property type="nucleotide sequence ID" value="NZ_CP012040.1"/>
</dbReference>
<dbReference type="STRING" id="320787.CA2015_2180"/>
<sequence>MKGLLLTCLTTMILLACSTGEKKTGDSSEVANPSIVTAGGTLTEIVYTLGLGDRIIATDRTSTYPEKMQSLPSIGYRNQIKAEGILSLAPDIILAEEDYLSDDVVDQLKLMDLEVHFFKKPENPIETKTLVSELAALFEVPERGIEINEGIDKDLQILADYLADNEERPSAAFVMARGPETLFVAGENTFAETIFNLAGIRSSAQGFEDFVPLTPESLVTMSPEYLVLFDSGLESLGGIEGMARIQGIKETKAYQESQVLSFDGHYLSGLGPRVGQVALELAKAVRNK</sequence>
<gene>
    <name evidence="2" type="ORF">CA2015_2180</name>
</gene>
<dbReference type="PATRIC" id="fig|320787.5.peg.2398"/>
<dbReference type="SUPFAM" id="SSF53807">
    <property type="entry name" value="Helical backbone' metal receptor"/>
    <property type="match status" value="1"/>
</dbReference>
<name>A0A0H4PAY8_9BACT</name>
<dbReference type="KEGG" id="camu:CA2015_2180"/>
<dbReference type="PROSITE" id="PS50983">
    <property type="entry name" value="FE_B12_PBP"/>
    <property type="match status" value="1"/>
</dbReference>